<dbReference type="OrthoDB" id="659569at2"/>
<keyword evidence="2" id="KW-0805">Transcription regulation</keyword>
<dbReference type="InterPro" id="IPR039425">
    <property type="entry name" value="RNA_pol_sigma-70-like"/>
</dbReference>
<reference evidence="7 8" key="1">
    <citation type="submission" date="2018-02" db="EMBL/GenBank/DDBJ databases">
        <title>The draft genome of Sphingobacterium sp. 5JN-11.</title>
        <authorList>
            <person name="Liu L."/>
            <person name="Li L."/>
            <person name="Liang L."/>
            <person name="Zhang X."/>
            <person name="Wang T."/>
        </authorList>
    </citation>
    <scope>NUCLEOTIDE SEQUENCE [LARGE SCALE GENOMIC DNA]</scope>
    <source>
        <strain evidence="7 8">5JN-11</strain>
    </source>
</reference>
<dbReference type="InterPro" id="IPR014284">
    <property type="entry name" value="RNA_pol_sigma-70_dom"/>
</dbReference>
<dbReference type="Gene3D" id="1.10.1740.10">
    <property type="match status" value="1"/>
</dbReference>
<dbReference type="InterPro" id="IPR013249">
    <property type="entry name" value="RNA_pol_sigma70_r4_t2"/>
</dbReference>
<evidence type="ECO:0008006" key="9">
    <source>
        <dbReference type="Google" id="ProtNLM"/>
    </source>
</evidence>
<dbReference type="InterPro" id="IPR013324">
    <property type="entry name" value="RNA_pol_sigma_r3/r4-like"/>
</dbReference>
<gene>
    <name evidence="7" type="ORF">C5745_12645</name>
</gene>
<dbReference type="Gene3D" id="1.10.10.10">
    <property type="entry name" value="Winged helix-like DNA-binding domain superfamily/Winged helix DNA-binding domain"/>
    <property type="match status" value="1"/>
</dbReference>
<accession>A0A2S9J2D1</accession>
<proteinExistence type="inferred from homology"/>
<feature type="domain" description="RNA polymerase sigma factor 70 region 4 type 2" evidence="6">
    <location>
        <begin position="130"/>
        <end position="179"/>
    </location>
</feature>
<dbReference type="GO" id="GO:0003677">
    <property type="term" value="F:DNA binding"/>
    <property type="evidence" value="ECO:0007669"/>
    <property type="project" value="InterPro"/>
</dbReference>
<dbReference type="InterPro" id="IPR036388">
    <property type="entry name" value="WH-like_DNA-bd_sf"/>
</dbReference>
<dbReference type="RefSeq" id="WP_105717376.1">
    <property type="nucleotide sequence ID" value="NZ_PVBQ01000009.1"/>
</dbReference>
<dbReference type="InterPro" id="IPR013325">
    <property type="entry name" value="RNA_pol_sigma_r2"/>
</dbReference>
<dbReference type="SUPFAM" id="SSF88946">
    <property type="entry name" value="Sigma2 domain of RNA polymerase sigma factors"/>
    <property type="match status" value="1"/>
</dbReference>
<keyword evidence="4" id="KW-0804">Transcription</keyword>
<dbReference type="GO" id="GO:0006352">
    <property type="term" value="P:DNA-templated transcription initiation"/>
    <property type="evidence" value="ECO:0007669"/>
    <property type="project" value="InterPro"/>
</dbReference>
<dbReference type="PANTHER" id="PTHR43133:SF46">
    <property type="entry name" value="RNA POLYMERASE SIGMA-70 FACTOR ECF SUBFAMILY"/>
    <property type="match status" value="1"/>
</dbReference>
<evidence type="ECO:0000256" key="2">
    <source>
        <dbReference type="ARBA" id="ARBA00023015"/>
    </source>
</evidence>
<dbReference type="Proteomes" id="UP000239711">
    <property type="component" value="Unassembled WGS sequence"/>
</dbReference>
<evidence type="ECO:0000313" key="8">
    <source>
        <dbReference type="Proteomes" id="UP000239711"/>
    </source>
</evidence>
<dbReference type="InterPro" id="IPR007627">
    <property type="entry name" value="RNA_pol_sigma70_r2"/>
</dbReference>
<dbReference type="Pfam" id="PF08281">
    <property type="entry name" value="Sigma70_r4_2"/>
    <property type="match status" value="1"/>
</dbReference>
<dbReference type="EMBL" id="PVBQ01000009">
    <property type="protein sequence ID" value="PRD46941.1"/>
    <property type="molecule type" value="Genomic_DNA"/>
</dbReference>
<evidence type="ECO:0000256" key="1">
    <source>
        <dbReference type="ARBA" id="ARBA00010641"/>
    </source>
</evidence>
<evidence type="ECO:0000313" key="7">
    <source>
        <dbReference type="EMBL" id="PRD46941.1"/>
    </source>
</evidence>
<evidence type="ECO:0000256" key="4">
    <source>
        <dbReference type="ARBA" id="ARBA00023163"/>
    </source>
</evidence>
<organism evidence="7 8">
    <name type="scientific">Sphingobacterium haloxyli</name>
    <dbReference type="NCBI Taxonomy" id="2100533"/>
    <lineage>
        <taxon>Bacteria</taxon>
        <taxon>Pseudomonadati</taxon>
        <taxon>Bacteroidota</taxon>
        <taxon>Sphingobacteriia</taxon>
        <taxon>Sphingobacteriales</taxon>
        <taxon>Sphingobacteriaceae</taxon>
        <taxon>Sphingobacterium</taxon>
    </lineage>
</organism>
<comment type="caution">
    <text evidence="7">The sequence shown here is derived from an EMBL/GenBank/DDBJ whole genome shotgun (WGS) entry which is preliminary data.</text>
</comment>
<keyword evidence="3" id="KW-0731">Sigma factor</keyword>
<sequence length="193" mass="22890">MLKSGVDDTYLWQRIQAGDRSSFEILYHKYIRMLYLEVNKRIADKEIAEDLLQDVFLSLWEKRNQYTPKGDVYPYIRGMAINRILNHYRSNKAKPQYVKIWEELPESVADLQDLSEAFKQAENEAFESLLKQALEALPTRMRMVFELRFEQRKSVDEIANQLSTSPNTIRNQLKSIRKRFVHTLKGSSFITFF</sequence>
<dbReference type="PANTHER" id="PTHR43133">
    <property type="entry name" value="RNA POLYMERASE ECF-TYPE SIGMA FACTO"/>
    <property type="match status" value="1"/>
</dbReference>
<dbReference type="CDD" id="cd06171">
    <property type="entry name" value="Sigma70_r4"/>
    <property type="match status" value="1"/>
</dbReference>
<dbReference type="SUPFAM" id="SSF88659">
    <property type="entry name" value="Sigma3 and sigma4 domains of RNA polymerase sigma factors"/>
    <property type="match status" value="1"/>
</dbReference>
<keyword evidence="8" id="KW-1185">Reference proteome</keyword>
<name>A0A2S9J2D1_9SPHI</name>
<evidence type="ECO:0000259" key="6">
    <source>
        <dbReference type="Pfam" id="PF08281"/>
    </source>
</evidence>
<evidence type="ECO:0000256" key="3">
    <source>
        <dbReference type="ARBA" id="ARBA00023082"/>
    </source>
</evidence>
<dbReference type="AlphaFoldDB" id="A0A2S9J2D1"/>
<evidence type="ECO:0000259" key="5">
    <source>
        <dbReference type="Pfam" id="PF04542"/>
    </source>
</evidence>
<feature type="domain" description="RNA polymerase sigma-70 region 2" evidence="5">
    <location>
        <begin position="26"/>
        <end position="92"/>
    </location>
</feature>
<dbReference type="NCBIfam" id="TIGR02937">
    <property type="entry name" value="sigma70-ECF"/>
    <property type="match status" value="1"/>
</dbReference>
<comment type="similarity">
    <text evidence="1">Belongs to the sigma-70 factor family. ECF subfamily.</text>
</comment>
<dbReference type="Pfam" id="PF04542">
    <property type="entry name" value="Sigma70_r2"/>
    <property type="match status" value="1"/>
</dbReference>
<dbReference type="GO" id="GO:0016987">
    <property type="term" value="F:sigma factor activity"/>
    <property type="evidence" value="ECO:0007669"/>
    <property type="project" value="UniProtKB-KW"/>
</dbReference>
<protein>
    <recommendedName>
        <fullName evidence="9">RNA polymerase subunit sigma-70</fullName>
    </recommendedName>
</protein>